<name>X1CJC8_9ZZZZ</name>
<evidence type="ECO:0000256" key="4">
    <source>
        <dbReference type="ARBA" id="ARBA00022691"/>
    </source>
</evidence>
<dbReference type="Pfam" id="PF00145">
    <property type="entry name" value="DNA_methylase"/>
    <property type="match status" value="1"/>
</dbReference>
<dbReference type="AlphaFoldDB" id="X1CJC8"/>
<dbReference type="EC" id="2.1.1.37" evidence="1"/>
<dbReference type="Gene3D" id="3.90.120.10">
    <property type="entry name" value="DNA Methylase, subunit A, domain 2"/>
    <property type="match status" value="1"/>
</dbReference>
<proteinExistence type="predicted"/>
<reference evidence="6" key="1">
    <citation type="journal article" date="2014" name="Front. Microbiol.">
        <title>High frequency of phylogenetically diverse reductive dehalogenase-homologous genes in deep subseafloor sedimentary metagenomes.</title>
        <authorList>
            <person name="Kawai M."/>
            <person name="Futagami T."/>
            <person name="Toyoda A."/>
            <person name="Takaki Y."/>
            <person name="Nishi S."/>
            <person name="Hori S."/>
            <person name="Arai W."/>
            <person name="Tsubouchi T."/>
            <person name="Morono Y."/>
            <person name="Uchiyama I."/>
            <person name="Ito T."/>
            <person name="Fujiyama A."/>
            <person name="Inagaki F."/>
            <person name="Takami H."/>
        </authorList>
    </citation>
    <scope>NUCLEOTIDE SEQUENCE</scope>
    <source>
        <strain evidence="6">Expedition CK06-06</strain>
    </source>
</reference>
<keyword evidence="3" id="KW-0808">Transferase</keyword>
<dbReference type="InterPro" id="IPR050390">
    <property type="entry name" value="C5-Methyltransferase"/>
</dbReference>
<dbReference type="GO" id="GO:0032259">
    <property type="term" value="P:methylation"/>
    <property type="evidence" value="ECO:0007669"/>
    <property type="project" value="UniProtKB-KW"/>
</dbReference>
<evidence type="ECO:0000313" key="6">
    <source>
        <dbReference type="EMBL" id="GAG93142.1"/>
    </source>
</evidence>
<dbReference type="SUPFAM" id="SSF53335">
    <property type="entry name" value="S-adenosyl-L-methionine-dependent methyltransferases"/>
    <property type="match status" value="1"/>
</dbReference>
<comment type="caution">
    <text evidence="6">The sequence shown here is derived from an EMBL/GenBank/DDBJ whole genome shotgun (WGS) entry which is preliminary data.</text>
</comment>
<feature type="region of interest" description="Disordered" evidence="5">
    <location>
        <begin position="109"/>
        <end position="128"/>
    </location>
</feature>
<keyword evidence="2" id="KW-0489">Methyltransferase</keyword>
<dbReference type="EMBL" id="BART01028777">
    <property type="protein sequence ID" value="GAG93142.1"/>
    <property type="molecule type" value="Genomic_DNA"/>
</dbReference>
<dbReference type="PROSITE" id="PS00095">
    <property type="entry name" value="C5_MTASE_2"/>
    <property type="match status" value="1"/>
</dbReference>
<dbReference type="GO" id="GO:0003677">
    <property type="term" value="F:DNA binding"/>
    <property type="evidence" value="ECO:0007669"/>
    <property type="project" value="TreeGrafter"/>
</dbReference>
<evidence type="ECO:0000256" key="5">
    <source>
        <dbReference type="SAM" id="MobiDB-lite"/>
    </source>
</evidence>
<sequence length="247" mass="28290">EKTIERISHVEPGGSLYKSYIDAFKRQYRGVPSMTVKENHGGTHIHYELNRCISAREMARLQGFPDDFIFEGTMKRVIFQIGNAVPVPLARHIGLALIKHLENNNIPGNLTNDNEKTEKTSLPLENVSTSDEKISSINDVYHDPKNKNILYVPLSGKTKEDVTNSRNYIKSNTEYGYIGTKIIYDKISNKNPNNRRVVGTFRKYAWINADYRIIKKPSMLDKIEKNLNADSNWLRGGPLPDYDEFDL</sequence>
<dbReference type="GO" id="GO:0044027">
    <property type="term" value="P:negative regulation of gene expression via chromosomal CpG island methylation"/>
    <property type="evidence" value="ECO:0007669"/>
    <property type="project" value="TreeGrafter"/>
</dbReference>
<dbReference type="PANTHER" id="PTHR10629">
    <property type="entry name" value="CYTOSINE-SPECIFIC METHYLTRANSFERASE"/>
    <property type="match status" value="1"/>
</dbReference>
<organism evidence="6">
    <name type="scientific">marine sediment metagenome</name>
    <dbReference type="NCBI Taxonomy" id="412755"/>
    <lineage>
        <taxon>unclassified sequences</taxon>
        <taxon>metagenomes</taxon>
        <taxon>ecological metagenomes</taxon>
    </lineage>
</organism>
<dbReference type="InterPro" id="IPR031303">
    <property type="entry name" value="C5_meth_CS"/>
</dbReference>
<dbReference type="GO" id="GO:0005634">
    <property type="term" value="C:nucleus"/>
    <property type="evidence" value="ECO:0007669"/>
    <property type="project" value="TreeGrafter"/>
</dbReference>
<evidence type="ECO:0000256" key="1">
    <source>
        <dbReference type="ARBA" id="ARBA00011975"/>
    </source>
</evidence>
<accession>X1CJC8</accession>
<dbReference type="InterPro" id="IPR029063">
    <property type="entry name" value="SAM-dependent_MTases_sf"/>
</dbReference>
<evidence type="ECO:0000256" key="3">
    <source>
        <dbReference type="ARBA" id="ARBA00022679"/>
    </source>
</evidence>
<evidence type="ECO:0000256" key="2">
    <source>
        <dbReference type="ARBA" id="ARBA00022603"/>
    </source>
</evidence>
<gene>
    <name evidence="6" type="ORF">S01H4_50650</name>
</gene>
<feature type="non-terminal residue" evidence="6">
    <location>
        <position position="1"/>
    </location>
</feature>
<protein>
    <recommendedName>
        <fullName evidence="1">DNA (cytosine-5-)-methyltransferase</fullName>
        <ecNumber evidence="1">2.1.1.37</ecNumber>
    </recommendedName>
</protein>
<keyword evidence="4" id="KW-0949">S-adenosyl-L-methionine</keyword>
<dbReference type="PANTHER" id="PTHR10629:SF52">
    <property type="entry name" value="DNA (CYTOSINE-5)-METHYLTRANSFERASE 1"/>
    <property type="match status" value="1"/>
</dbReference>
<dbReference type="InterPro" id="IPR001525">
    <property type="entry name" value="C5_MeTfrase"/>
</dbReference>
<dbReference type="GO" id="GO:0003886">
    <property type="term" value="F:DNA (cytosine-5-)-methyltransferase activity"/>
    <property type="evidence" value="ECO:0007669"/>
    <property type="project" value="UniProtKB-EC"/>
</dbReference>